<evidence type="ECO:0000256" key="1">
    <source>
        <dbReference type="SAM" id="MobiDB-lite"/>
    </source>
</evidence>
<comment type="caution">
    <text evidence="2">The sequence shown here is derived from an EMBL/GenBank/DDBJ whole genome shotgun (WGS) entry which is preliminary data.</text>
</comment>
<evidence type="ECO:0000313" key="2">
    <source>
        <dbReference type="EMBL" id="PZN71387.1"/>
    </source>
</evidence>
<name>A0A2W4SIC2_9GAMM</name>
<sequence>MCKLRFSHQLIMLVPKRLLENAVFEACPERSRRATASRQDGKQELVRDGFPSRSLGTSGNRKIRHFGMDAEIQAMDGNKSVVLMLDSITVAKPSAISMLTANDGFMLVPKLLLGNAVFEAPASLQDGKQELVRDGFPSWSLGTSGNAVIPAGIAGIQIPGMAKFAEIATPTANDRFRKLTPSFLLFLLTL</sequence>
<accession>A0A2W4SIC2</accession>
<protein>
    <submittedName>
        <fullName evidence="2">Uncharacterized protein</fullName>
    </submittedName>
</protein>
<dbReference type="Proteomes" id="UP000249396">
    <property type="component" value="Unassembled WGS sequence"/>
</dbReference>
<proteinExistence type="predicted"/>
<gene>
    <name evidence="2" type="ORF">DM484_26570</name>
</gene>
<feature type="region of interest" description="Disordered" evidence="1">
    <location>
        <begin position="30"/>
        <end position="59"/>
    </location>
</feature>
<evidence type="ECO:0000313" key="3">
    <source>
        <dbReference type="Proteomes" id="UP000249396"/>
    </source>
</evidence>
<dbReference type="EMBL" id="QJPH01000524">
    <property type="protein sequence ID" value="PZN71387.1"/>
    <property type="molecule type" value="Genomic_DNA"/>
</dbReference>
<feature type="non-terminal residue" evidence="2">
    <location>
        <position position="190"/>
    </location>
</feature>
<organism evidence="2 3">
    <name type="scientific">Candidatus Methylumidiphilus alinenensis</name>
    <dbReference type="NCBI Taxonomy" id="2202197"/>
    <lineage>
        <taxon>Bacteria</taxon>
        <taxon>Pseudomonadati</taxon>
        <taxon>Pseudomonadota</taxon>
        <taxon>Gammaproteobacteria</taxon>
        <taxon>Methylococcales</taxon>
        <taxon>Candidatus Methylumidiphilus</taxon>
    </lineage>
</organism>
<reference evidence="2 3" key="1">
    <citation type="journal article" date="2018" name="Aquat. Microb. Ecol.">
        <title>Gammaproteobacterial methanotrophs dominate.</title>
        <authorList>
            <person name="Rissanen A.J."/>
            <person name="Saarenheimo J."/>
            <person name="Tiirola M."/>
            <person name="Peura S."/>
            <person name="Aalto S.L."/>
            <person name="Karvinen A."/>
            <person name="Nykanen H."/>
        </authorList>
    </citation>
    <scope>NUCLEOTIDE SEQUENCE [LARGE SCALE GENOMIC DNA]</scope>
    <source>
        <strain evidence="2">AMbin10</strain>
    </source>
</reference>
<dbReference type="AlphaFoldDB" id="A0A2W4SIC2"/>